<dbReference type="Gene3D" id="3.40.50.1000">
    <property type="entry name" value="HAD superfamily/HAD-like"/>
    <property type="match status" value="1"/>
</dbReference>
<name>X0X641_9ZZZZ</name>
<keyword evidence="2" id="KW-1133">Transmembrane helix</keyword>
<dbReference type="SUPFAM" id="SSF56784">
    <property type="entry name" value="HAD-like"/>
    <property type="match status" value="1"/>
</dbReference>
<comment type="caution">
    <text evidence="3">The sequence shown here is derived from an EMBL/GenBank/DDBJ whole genome shotgun (WGS) entry which is preliminary data.</text>
</comment>
<dbReference type="EMBL" id="BARS01043327">
    <property type="protein sequence ID" value="GAG38480.1"/>
    <property type="molecule type" value="Genomic_DNA"/>
</dbReference>
<reference evidence="3" key="1">
    <citation type="journal article" date="2014" name="Front. Microbiol.">
        <title>High frequency of phylogenetically diverse reductive dehalogenase-homologous genes in deep subseafloor sedimentary metagenomes.</title>
        <authorList>
            <person name="Kawai M."/>
            <person name="Futagami T."/>
            <person name="Toyoda A."/>
            <person name="Takaki Y."/>
            <person name="Nishi S."/>
            <person name="Hori S."/>
            <person name="Arai W."/>
            <person name="Tsubouchi T."/>
            <person name="Morono Y."/>
            <person name="Uchiyama I."/>
            <person name="Ito T."/>
            <person name="Fujiyama A."/>
            <person name="Inagaki F."/>
            <person name="Takami H."/>
        </authorList>
    </citation>
    <scope>NUCLEOTIDE SEQUENCE</scope>
    <source>
        <strain evidence="3">Expedition CK06-06</strain>
    </source>
</reference>
<keyword evidence="2" id="KW-0812">Transmembrane</keyword>
<dbReference type="PANTHER" id="PTHR48085:SF5">
    <property type="entry name" value="CADMIUM_ZINC-TRANSPORTING ATPASE HMA4-RELATED"/>
    <property type="match status" value="1"/>
</dbReference>
<dbReference type="PANTHER" id="PTHR48085">
    <property type="entry name" value="CADMIUM/ZINC-TRANSPORTING ATPASE HMA2-RELATED"/>
    <property type="match status" value="1"/>
</dbReference>
<feature type="transmembrane region" description="Helical" evidence="2">
    <location>
        <begin position="52"/>
        <end position="71"/>
    </location>
</feature>
<dbReference type="GO" id="GO:0016020">
    <property type="term" value="C:membrane"/>
    <property type="evidence" value="ECO:0007669"/>
    <property type="project" value="TreeGrafter"/>
</dbReference>
<keyword evidence="2" id="KW-0472">Membrane</keyword>
<dbReference type="GO" id="GO:0022857">
    <property type="term" value="F:transmembrane transporter activity"/>
    <property type="evidence" value="ECO:0007669"/>
    <property type="project" value="TreeGrafter"/>
</dbReference>
<dbReference type="InterPro" id="IPR023214">
    <property type="entry name" value="HAD_sf"/>
</dbReference>
<comment type="similarity">
    <text evidence="1">Belongs to the cation transport ATPase (P-type) (TC 3.A.3) family. Type IB subfamily.</text>
</comment>
<gene>
    <name evidence="3" type="ORF">S01H1_65615</name>
</gene>
<accession>X0X641</accession>
<sequence>ISQADIGIAMGAAGHNVAMEAAHIVLMRPDWDLVPKVLQIGRRTTRTIKGNIIFTLVYNFFGLTLAALGYLPPILAAAAQSIPDLAILANSSRLLRQK</sequence>
<dbReference type="InterPro" id="IPR036412">
    <property type="entry name" value="HAD-like_sf"/>
</dbReference>
<organism evidence="3">
    <name type="scientific">marine sediment metagenome</name>
    <dbReference type="NCBI Taxonomy" id="412755"/>
    <lineage>
        <taxon>unclassified sequences</taxon>
        <taxon>metagenomes</taxon>
        <taxon>ecological metagenomes</taxon>
    </lineage>
</organism>
<feature type="non-terminal residue" evidence="3">
    <location>
        <position position="1"/>
    </location>
</feature>
<protein>
    <recommendedName>
        <fullName evidence="4">Heavy metal translocating P-type ATPase</fullName>
    </recommendedName>
</protein>
<evidence type="ECO:0000256" key="1">
    <source>
        <dbReference type="ARBA" id="ARBA00006024"/>
    </source>
</evidence>
<evidence type="ECO:0008006" key="4">
    <source>
        <dbReference type="Google" id="ProtNLM"/>
    </source>
</evidence>
<proteinExistence type="inferred from homology"/>
<evidence type="ECO:0000256" key="2">
    <source>
        <dbReference type="SAM" id="Phobius"/>
    </source>
</evidence>
<dbReference type="InterPro" id="IPR051014">
    <property type="entry name" value="Cation_Transport_ATPase_IB"/>
</dbReference>
<dbReference type="AlphaFoldDB" id="X0X641"/>
<evidence type="ECO:0000313" key="3">
    <source>
        <dbReference type="EMBL" id="GAG38480.1"/>
    </source>
</evidence>